<gene>
    <name evidence="2" type="primary">steA</name>
    <name evidence="2" type="ORF">QRT03_20625</name>
</gene>
<feature type="transmembrane region" description="Helical" evidence="1">
    <location>
        <begin position="338"/>
        <end position="359"/>
    </location>
</feature>
<comment type="caution">
    <text evidence="2">The sequence shown here is derived from an EMBL/GenBank/DDBJ whole genome shotgun (WGS) entry which is preliminary data.</text>
</comment>
<proteinExistence type="predicted"/>
<dbReference type="Proteomes" id="UP001231924">
    <property type="component" value="Unassembled WGS sequence"/>
</dbReference>
<keyword evidence="1" id="KW-0812">Transmembrane</keyword>
<dbReference type="EMBL" id="JASVWF010000004">
    <property type="protein sequence ID" value="MDL5158384.1"/>
    <property type="molecule type" value="Genomic_DNA"/>
</dbReference>
<evidence type="ECO:0000313" key="3">
    <source>
        <dbReference type="Proteomes" id="UP001231924"/>
    </source>
</evidence>
<dbReference type="InterPro" id="IPR047795">
    <property type="entry name" value="Put_SteA-like"/>
</dbReference>
<dbReference type="NCBIfam" id="NF040608">
    <property type="entry name" value="division_SteA"/>
    <property type="match status" value="1"/>
</dbReference>
<organism evidence="2 3">
    <name type="scientific">Actinomycetospora termitidis</name>
    <dbReference type="NCBI Taxonomy" id="3053470"/>
    <lineage>
        <taxon>Bacteria</taxon>
        <taxon>Bacillati</taxon>
        <taxon>Actinomycetota</taxon>
        <taxon>Actinomycetes</taxon>
        <taxon>Pseudonocardiales</taxon>
        <taxon>Pseudonocardiaceae</taxon>
        <taxon>Actinomycetospora</taxon>
    </lineage>
</organism>
<reference evidence="2 3" key="1">
    <citation type="submission" date="2023-06" db="EMBL/GenBank/DDBJ databases">
        <title>Actinomycetospora Odt1-22.</title>
        <authorList>
            <person name="Supong K."/>
        </authorList>
    </citation>
    <scope>NUCLEOTIDE SEQUENCE [LARGE SCALE GENOMIC DNA]</scope>
    <source>
        <strain evidence="2 3">Odt1-22</strain>
    </source>
</reference>
<keyword evidence="1" id="KW-0472">Membrane</keyword>
<keyword evidence="3" id="KW-1185">Reference proteome</keyword>
<protein>
    <submittedName>
        <fullName evidence="2">Cytokinetic ring protein SteA</fullName>
    </submittedName>
</protein>
<keyword evidence="1" id="KW-1133">Transmembrane helix</keyword>
<evidence type="ECO:0000256" key="1">
    <source>
        <dbReference type="SAM" id="Phobius"/>
    </source>
</evidence>
<sequence>MSGTARVGRRGASGGTNDAAYLRRLGPGDVAVIDQVDLDRATATALLEAGVVGVVNAAPSISGRYPNLGPEILVEAGVTLVDDCGPTVFSDLADGSTVRLHDGAVHVGDREVVRGFAQDRDTVADLLDEARGGMAAQLEAFSANTSEFLGRERSLLVDGVGVPAISTSMRDKQVVVVAGGPGTAEEVRALTGFIREYKPVLVGVGDGADALREAGHTPAVVLGTVAELDPSLARKARDVVVPADPDGFVAGLARMQDLGVDPIAFPSSANPEDMALLLAHAHGAALVVAVGFDASLGGFLDRGRSGSIPSTFLTRLRLGPTLVDAPAVLALYRSRVSILTLVMLVVAVLAAAVVAALALGAGPSLVLLLETGGRAVAQWATAVYRGVVG</sequence>
<name>A0ABT7MDY0_9PSEU</name>
<accession>A0ABT7MDY0</accession>
<evidence type="ECO:0000313" key="2">
    <source>
        <dbReference type="EMBL" id="MDL5158384.1"/>
    </source>
</evidence>